<dbReference type="GO" id="GO:0004252">
    <property type="term" value="F:serine-type endopeptidase activity"/>
    <property type="evidence" value="ECO:0007669"/>
    <property type="project" value="InterPro"/>
</dbReference>
<evidence type="ECO:0000313" key="3">
    <source>
        <dbReference type="EMBL" id="CAG7815027.1"/>
    </source>
</evidence>
<dbReference type="CDD" id="cd00190">
    <property type="entry name" value="Tryp_SPc"/>
    <property type="match status" value="1"/>
</dbReference>
<gene>
    <name evidence="3" type="ORF">AFUS01_LOCUS25732</name>
</gene>
<evidence type="ECO:0000256" key="1">
    <source>
        <dbReference type="SAM" id="SignalP"/>
    </source>
</evidence>
<feature type="chain" id="PRO_5035164877" description="Peptidase S1 domain-containing protein" evidence="1">
    <location>
        <begin position="21"/>
        <end position="349"/>
    </location>
</feature>
<dbReference type="InterPro" id="IPR001254">
    <property type="entry name" value="Trypsin_dom"/>
</dbReference>
<dbReference type="OrthoDB" id="8249337at2759"/>
<reference evidence="3" key="1">
    <citation type="submission" date="2021-06" db="EMBL/GenBank/DDBJ databases">
        <authorList>
            <person name="Hodson N. C."/>
            <person name="Mongue J. A."/>
            <person name="Jaron S. K."/>
        </authorList>
    </citation>
    <scope>NUCLEOTIDE SEQUENCE</scope>
</reference>
<dbReference type="GO" id="GO:0006508">
    <property type="term" value="P:proteolysis"/>
    <property type="evidence" value="ECO:0007669"/>
    <property type="project" value="InterPro"/>
</dbReference>
<keyword evidence="4" id="KW-1185">Reference proteome</keyword>
<evidence type="ECO:0000259" key="2">
    <source>
        <dbReference type="PROSITE" id="PS50240"/>
    </source>
</evidence>
<dbReference type="PANTHER" id="PTHR24258">
    <property type="entry name" value="SERINE PROTEASE-RELATED"/>
    <property type="match status" value="1"/>
</dbReference>
<dbReference type="Proteomes" id="UP000708208">
    <property type="component" value="Unassembled WGS sequence"/>
</dbReference>
<keyword evidence="1" id="KW-0732">Signal</keyword>
<feature type="domain" description="Peptidase S1" evidence="2">
    <location>
        <begin position="79"/>
        <end position="341"/>
    </location>
</feature>
<accession>A0A8J2KL83</accession>
<evidence type="ECO:0000313" key="4">
    <source>
        <dbReference type="Proteomes" id="UP000708208"/>
    </source>
</evidence>
<organism evidence="3 4">
    <name type="scientific">Allacma fusca</name>
    <dbReference type="NCBI Taxonomy" id="39272"/>
    <lineage>
        <taxon>Eukaryota</taxon>
        <taxon>Metazoa</taxon>
        <taxon>Ecdysozoa</taxon>
        <taxon>Arthropoda</taxon>
        <taxon>Hexapoda</taxon>
        <taxon>Collembola</taxon>
        <taxon>Symphypleona</taxon>
        <taxon>Sminthuridae</taxon>
        <taxon>Allacma</taxon>
    </lineage>
</organism>
<dbReference type="EMBL" id="CAJVCH010333615">
    <property type="protein sequence ID" value="CAG7815027.1"/>
    <property type="molecule type" value="Genomic_DNA"/>
</dbReference>
<comment type="caution">
    <text evidence="3">The sequence shown here is derived from an EMBL/GenBank/DDBJ whole genome shotgun (WGS) entry which is preliminary data.</text>
</comment>
<name>A0A8J2KL83_9HEXA</name>
<feature type="signal peptide" evidence="1">
    <location>
        <begin position="1"/>
        <end position="20"/>
    </location>
</feature>
<dbReference type="AlphaFoldDB" id="A0A8J2KL83"/>
<protein>
    <recommendedName>
        <fullName evidence="2">Peptidase S1 domain-containing protein</fullName>
    </recommendedName>
</protein>
<proteinExistence type="predicted"/>
<dbReference type="PROSITE" id="PS50240">
    <property type="entry name" value="TRYPSIN_DOM"/>
    <property type="match status" value="1"/>
</dbReference>
<dbReference type="Pfam" id="PF00089">
    <property type="entry name" value="Trypsin"/>
    <property type="match status" value="1"/>
</dbReference>
<dbReference type="SMART" id="SM00020">
    <property type="entry name" value="Tryp_SPc"/>
    <property type="match status" value="1"/>
</dbReference>
<sequence length="349" mass="38870">MVSKKYSAVLALYLPIAIFAFQTPHRGFIGSLYGRRLRAALTGKVSDLQGITNEDLQWWHSLSRNNTIDCSCGKFTETNVTDRWTDEGITSLNEYSWSVSLVSPGQSYAFCGGSLVNDRYVLTAASCVDGSIADGVEVLIGTWPRAHFLTPMVEPDELNLKMLIRKKVHRVILHPQYSKDHLDNNIALLRLYGPVPTYGNSDGVSPVCLPKPLQNFDSMNATSLVWRFHTDEEIIVPVKRTEVSSVVLSKEGCKSFNYSKEWERMPDTMICAKTDVPESSHPFFDSYDCPGDAGSALVVDGNGVKVQIGIDSWTPCYGRPKGIGVYTRVAEFIPWIELHISQDGRNCAY</sequence>
<dbReference type="PANTHER" id="PTHR24258:SF140">
    <property type="entry name" value="BCDNA.GH08420-RELATED"/>
    <property type="match status" value="1"/>
</dbReference>